<proteinExistence type="inferred from homology"/>
<feature type="region of interest" description="Disordered" evidence="12">
    <location>
        <begin position="338"/>
        <end position="370"/>
    </location>
</feature>
<comment type="subcellular location">
    <subcellularLocation>
        <location evidence="1 11">Cytoplasm</location>
    </subcellularLocation>
</comment>
<name>A0A6A5T9E6_9PLEO</name>
<evidence type="ECO:0000256" key="5">
    <source>
        <dbReference type="ARBA" id="ARBA00022490"/>
    </source>
</evidence>
<evidence type="ECO:0000256" key="9">
    <source>
        <dbReference type="ARBA" id="ARBA00022694"/>
    </source>
</evidence>
<gene>
    <name evidence="13" type="ORF">CC80DRAFT_599088</name>
</gene>
<dbReference type="InterPro" id="IPR011671">
    <property type="entry name" value="tRNA_uracil_MeTrfase"/>
</dbReference>
<dbReference type="GO" id="GO:0030488">
    <property type="term" value="P:tRNA methylation"/>
    <property type="evidence" value="ECO:0007669"/>
    <property type="project" value="UniProtKB-UniRule"/>
</dbReference>
<evidence type="ECO:0000256" key="8">
    <source>
        <dbReference type="ARBA" id="ARBA00022691"/>
    </source>
</evidence>
<dbReference type="AlphaFoldDB" id="A0A6A5T9E6"/>
<keyword evidence="14" id="KW-1185">Reference proteome</keyword>
<evidence type="ECO:0000256" key="4">
    <source>
        <dbReference type="ARBA" id="ARBA00017788"/>
    </source>
</evidence>
<dbReference type="OrthoDB" id="10047021at2759"/>
<evidence type="ECO:0000256" key="1">
    <source>
        <dbReference type="ARBA" id="ARBA00004496"/>
    </source>
</evidence>
<keyword evidence="5 11" id="KW-0963">Cytoplasm</keyword>
<evidence type="ECO:0000256" key="6">
    <source>
        <dbReference type="ARBA" id="ARBA00022603"/>
    </source>
</evidence>
<keyword evidence="8 11" id="KW-0949">S-adenosyl-L-methionine</keyword>
<dbReference type="Pfam" id="PF07757">
    <property type="entry name" value="AdoMet_MTase"/>
    <property type="match status" value="2"/>
</dbReference>
<dbReference type="EMBL" id="ML977040">
    <property type="protein sequence ID" value="KAF1949191.1"/>
    <property type="molecule type" value="Genomic_DNA"/>
</dbReference>
<evidence type="ECO:0000256" key="10">
    <source>
        <dbReference type="ARBA" id="ARBA00047957"/>
    </source>
</evidence>
<protein>
    <recommendedName>
        <fullName evidence="4 11">tRNA (uracil-O(2)-)-methyltransferase</fullName>
        <ecNumber evidence="3 11">2.1.1.211</ecNumber>
    </recommendedName>
</protein>
<organism evidence="13 14">
    <name type="scientific">Byssothecium circinans</name>
    <dbReference type="NCBI Taxonomy" id="147558"/>
    <lineage>
        <taxon>Eukaryota</taxon>
        <taxon>Fungi</taxon>
        <taxon>Dikarya</taxon>
        <taxon>Ascomycota</taxon>
        <taxon>Pezizomycotina</taxon>
        <taxon>Dothideomycetes</taxon>
        <taxon>Pleosporomycetidae</taxon>
        <taxon>Pleosporales</taxon>
        <taxon>Massarineae</taxon>
        <taxon>Massarinaceae</taxon>
        <taxon>Byssothecium</taxon>
    </lineage>
</organism>
<evidence type="ECO:0000256" key="12">
    <source>
        <dbReference type="SAM" id="MobiDB-lite"/>
    </source>
</evidence>
<dbReference type="PANTHER" id="PTHR21210">
    <property type="entry name" value="TRNA (URACIL-O(2)-)-METHYLTRANSFERASE-RELATED"/>
    <property type="match status" value="1"/>
</dbReference>
<evidence type="ECO:0000256" key="7">
    <source>
        <dbReference type="ARBA" id="ARBA00022679"/>
    </source>
</evidence>
<evidence type="ECO:0000313" key="14">
    <source>
        <dbReference type="Proteomes" id="UP000800035"/>
    </source>
</evidence>
<feature type="region of interest" description="Disordered" evidence="12">
    <location>
        <begin position="1"/>
        <end position="43"/>
    </location>
</feature>
<dbReference type="Proteomes" id="UP000800035">
    <property type="component" value="Unassembled WGS sequence"/>
</dbReference>
<reference evidence="13" key="1">
    <citation type="journal article" date="2020" name="Stud. Mycol.">
        <title>101 Dothideomycetes genomes: a test case for predicting lifestyles and emergence of pathogens.</title>
        <authorList>
            <person name="Haridas S."/>
            <person name="Albert R."/>
            <person name="Binder M."/>
            <person name="Bloem J."/>
            <person name="Labutti K."/>
            <person name="Salamov A."/>
            <person name="Andreopoulos B."/>
            <person name="Baker S."/>
            <person name="Barry K."/>
            <person name="Bills G."/>
            <person name="Bluhm B."/>
            <person name="Cannon C."/>
            <person name="Castanera R."/>
            <person name="Culley D."/>
            <person name="Daum C."/>
            <person name="Ezra D."/>
            <person name="Gonzalez J."/>
            <person name="Henrissat B."/>
            <person name="Kuo A."/>
            <person name="Liang C."/>
            <person name="Lipzen A."/>
            <person name="Lutzoni F."/>
            <person name="Magnuson J."/>
            <person name="Mondo S."/>
            <person name="Nolan M."/>
            <person name="Ohm R."/>
            <person name="Pangilinan J."/>
            <person name="Park H.-J."/>
            <person name="Ramirez L."/>
            <person name="Alfaro M."/>
            <person name="Sun H."/>
            <person name="Tritt A."/>
            <person name="Yoshinaga Y."/>
            <person name="Zwiers L.-H."/>
            <person name="Turgeon B."/>
            <person name="Goodwin S."/>
            <person name="Spatafora J."/>
            <person name="Crous P."/>
            <person name="Grigoriev I."/>
        </authorList>
    </citation>
    <scope>NUCLEOTIDE SEQUENCE</scope>
    <source>
        <strain evidence="13">CBS 675.92</strain>
    </source>
</reference>
<comment type="similarity">
    <text evidence="2 11">Belongs to the TRM44 family.</text>
</comment>
<sequence length="627" mass="70251">MEDENAQPPPIDSFDQSTNASQKQKPKSKTTASSNADGSKFEPMDLEETPLIDSGLPPEIWTIVQSTPANFPPQYFLEVSKNLLENPNWTASYLSRAELSYTSFTDATYNPEATHAHELAGIVKHMKADHQPRLIPGLAGYKLEWTVVRKLIPRNPKLDEALLQTCHLLTSTELVTVREKDSSTRTMEAERYLVIYLPHVSDPDSIPFYHPKVRGVGILYTYQTNAPSESAPGTLSLYYDLFPERPLDNRMSRTALKMLEIIHKHSKGRMQGYQKRVHHDVIIPQKTFQDTYAYLKGKYAQELIANWVEQTPPEKHVFEDLGIAAFLIELWTNMYGGEPSRKSEEPNPEPPVLEHLDTNSTTNNHPQKEKARQNFPGFVDIGCGNGLLVYILNAEGWSGWGFDARKRKTWATFPTALQYNLKEMLLIPSVLDTSDENNHDPFLDANTPPAHPGTFPKGTFIISNHADELTAWTPLLAYLSSSPFIAIPCCSHDFGGTRFRASYHVEFFPSTAAEGKGKGKQVSAYTSLCSYVAYLTATMGYVVEKEYLRIPSTRNIAVVGRKWNGDGGEKRMEGAGEDEDGYGLEGRMEVVRELVEKEMGGETSIEQVKMQWVARGSGLMKPGKGGH</sequence>
<keyword evidence="9 11" id="KW-0819">tRNA processing</keyword>
<evidence type="ECO:0000256" key="2">
    <source>
        <dbReference type="ARBA" id="ARBA00009056"/>
    </source>
</evidence>
<comment type="catalytic activity">
    <reaction evidence="10 11">
        <text>uridine(44) in tRNA(Ser) + S-adenosyl-L-methionine = 2'-O-methyluridine(44) in tRNA(Ser) + S-adenosyl-L-homocysteine + H(+)</text>
        <dbReference type="Rhea" id="RHEA:43100"/>
        <dbReference type="Rhea" id="RHEA-COMP:10339"/>
        <dbReference type="Rhea" id="RHEA-COMP:10340"/>
        <dbReference type="ChEBI" id="CHEBI:15378"/>
        <dbReference type="ChEBI" id="CHEBI:57856"/>
        <dbReference type="ChEBI" id="CHEBI:59789"/>
        <dbReference type="ChEBI" id="CHEBI:65315"/>
        <dbReference type="ChEBI" id="CHEBI:74478"/>
        <dbReference type="EC" id="2.1.1.211"/>
    </reaction>
</comment>
<dbReference type="GO" id="GO:0005737">
    <property type="term" value="C:cytoplasm"/>
    <property type="evidence" value="ECO:0007669"/>
    <property type="project" value="UniProtKB-SubCell"/>
</dbReference>
<feature type="compositionally biased region" description="Polar residues" evidence="12">
    <location>
        <begin position="14"/>
        <end position="37"/>
    </location>
</feature>
<evidence type="ECO:0000313" key="13">
    <source>
        <dbReference type="EMBL" id="KAF1949191.1"/>
    </source>
</evidence>
<dbReference type="GO" id="GO:0141101">
    <property type="term" value="F:tRNA(Ser) (uridine(44)-2'-O-)-methyltransferase activity"/>
    <property type="evidence" value="ECO:0007669"/>
    <property type="project" value="UniProtKB-EC"/>
</dbReference>
<keyword evidence="7 11" id="KW-0808">Transferase</keyword>
<dbReference type="PANTHER" id="PTHR21210:SF0">
    <property type="entry name" value="TRNA (URACIL-O(2)-)-METHYLTRANSFERASE-RELATED"/>
    <property type="match status" value="1"/>
</dbReference>
<comment type="function">
    <text evidence="11">Adenosyl-L-methionine (AdoMet)-dependent tRNA (uracil-O(2)-)-methyltransferase.</text>
</comment>
<evidence type="ECO:0000256" key="11">
    <source>
        <dbReference type="RuleBase" id="RU368004"/>
    </source>
</evidence>
<dbReference type="EC" id="2.1.1.211" evidence="3 11"/>
<evidence type="ECO:0000256" key="3">
    <source>
        <dbReference type="ARBA" id="ARBA00012795"/>
    </source>
</evidence>
<keyword evidence="6 11" id="KW-0489">Methyltransferase</keyword>
<accession>A0A6A5T9E6</accession>